<sequence length="197" mass="22159">MFKSSRSVPSRHAPRNDRYGTVAQLKHHKQSVPAFSKSASSPIRFSTISSQYTHKSGRVQLHVFGSSFASQKCEPCEQEKQPEACAFMGFNGVMRSDDAQRLLDSDEELAGWELKTSKEGVLTLHRTVRTRSFKHGLELFSLIGCIAEEEGHHPDLHLEGWNKAISCLRNNERKVAIFLPAYGVHMLDKTVARFSNS</sequence>
<dbReference type="InterPro" id="IPR001533">
    <property type="entry name" value="Pterin_deHydtase"/>
</dbReference>
<dbReference type="GO" id="GO:0005739">
    <property type="term" value="C:mitochondrion"/>
    <property type="evidence" value="ECO:0007669"/>
    <property type="project" value="TreeGrafter"/>
</dbReference>
<evidence type="ECO:0000256" key="2">
    <source>
        <dbReference type="ARBA" id="ARBA00006472"/>
    </source>
</evidence>
<comment type="caution">
    <text evidence="6">The sequence shown here is derived from an EMBL/GenBank/DDBJ whole genome shotgun (WGS) entry which is preliminary data.</text>
</comment>
<gene>
    <name evidence="6" type="ORF">CYMTET_41353</name>
</gene>
<evidence type="ECO:0000256" key="4">
    <source>
        <dbReference type="ARBA" id="ARBA00023239"/>
    </source>
</evidence>
<dbReference type="AlphaFoldDB" id="A0AAE0C7C2"/>
<evidence type="ECO:0000256" key="5">
    <source>
        <dbReference type="ARBA" id="ARBA00030497"/>
    </source>
</evidence>
<name>A0AAE0C7C2_9CHLO</name>
<accession>A0AAE0C7C2</accession>
<evidence type="ECO:0000313" key="6">
    <source>
        <dbReference type="EMBL" id="KAK3249209.1"/>
    </source>
</evidence>
<dbReference type="Proteomes" id="UP001190700">
    <property type="component" value="Unassembled WGS sequence"/>
</dbReference>
<proteinExistence type="inferred from homology"/>
<comment type="similarity">
    <text evidence="2">Belongs to the pterin-4-alpha-carbinolamine dehydratase family.</text>
</comment>
<dbReference type="Gene3D" id="3.30.1360.20">
    <property type="entry name" value="Transcriptional coactivator/pterin dehydratase"/>
    <property type="match status" value="1"/>
</dbReference>
<dbReference type="PANTHER" id="PTHR12599:SF0">
    <property type="entry name" value="PTERIN-4-ALPHA-CARBINOLAMINE DEHYDRATASE"/>
    <property type="match status" value="1"/>
</dbReference>
<dbReference type="InterPro" id="IPR036428">
    <property type="entry name" value="PCD_sf"/>
</dbReference>
<reference evidence="6 7" key="1">
    <citation type="journal article" date="2015" name="Genome Biol. Evol.">
        <title>Comparative Genomics of a Bacterivorous Green Alga Reveals Evolutionary Causalities and Consequences of Phago-Mixotrophic Mode of Nutrition.</title>
        <authorList>
            <person name="Burns J.A."/>
            <person name="Paasch A."/>
            <person name="Narechania A."/>
            <person name="Kim E."/>
        </authorList>
    </citation>
    <scope>NUCLEOTIDE SEQUENCE [LARGE SCALE GENOMIC DNA]</scope>
    <source>
        <strain evidence="6 7">PLY_AMNH</strain>
    </source>
</reference>
<dbReference type="GO" id="GO:0006729">
    <property type="term" value="P:tetrahydrobiopterin biosynthetic process"/>
    <property type="evidence" value="ECO:0007669"/>
    <property type="project" value="InterPro"/>
</dbReference>
<keyword evidence="7" id="KW-1185">Reference proteome</keyword>
<protein>
    <recommendedName>
        <fullName evidence="3">4a-hydroxytetrahydrobiopterin dehydratase</fullName>
        <ecNumber evidence="3">4.2.1.96</ecNumber>
    </recommendedName>
    <alternativeName>
        <fullName evidence="5">4-alpha-hydroxy-tetrahydropterin dehydratase</fullName>
    </alternativeName>
</protein>
<dbReference type="SUPFAM" id="SSF55248">
    <property type="entry name" value="PCD-like"/>
    <property type="match status" value="1"/>
</dbReference>
<comment type="catalytic activity">
    <reaction evidence="1">
        <text>(4aS,6R)-4a-hydroxy-L-erythro-5,6,7,8-tetrahydrobiopterin = (6R)-L-erythro-6,7-dihydrobiopterin + H2O</text>
        <dbReference type="Rhea" id="RHEA:11920"/>
        <dbReference type="ChEBI" id="CHEBI:15377"/>
        <dbReference type="ChEBI" id="CHEBI:15642"/>
        <dbReference type="ChEBI" id="CHEBI:43120"/>
        <dbReference type="EC" id="4.2.1.96"/>
    </reaction>
</comment>
<evidence type="ECO:0000256" key="1">
    <source>
        <dbReference type="ARBA" id="ARBA00001554"/>
    </source>
</evidence>
<dbReference type="Pfam" id="PF01329">
    <property type="entry name" value="Pterin_4a"/>
    <property type="match status" value="1"/>
</dbReference>
<dbReference type="EC" id="4.2.1.96" evidence="3"/>
<dbReference type="PANTHER" id="PTHR12599">
    <property type="entry name" value="PTERIN-4-ALPHA-CARBINOLAMINE DEHYDRATASE"/>
    <property type="match status" value="1"/>
</dbReference>
<evidence type="ECO:0000313" key="7">
    <source>
        <dbReference type="Proteomes" id="UP001190700"/>
    </source>
</evidence>
<keyword evidence="4" id="KW-0456">Lyase</keyword>
<dbReference type="GO" id="GO:0008124">
    <property type="term" value="F:4-alpha-hydroxytetrahydrobiopterin dehydratase activity"/>
    <property type="evidence" value="ECO:0007669"/>
    <property type="project" value="UniProtKB-EC"/>
</dbReference>
<dbReference type="EMBL" id="LGRX02027530">
    <property type="protein sequence ID" value="KAK3249209.1"/>
    <property type="molecule type" value="Genomic_DNA"/>
</dbReference>
<evidence type="ECO:0000256" key="3">
    <source>
        <dbReference type="ARBA" id="ARBA00013252"/>
    </source>
</evidence>
<organism evidence="6 7">
    <name type="scientific">Cymbomonas tetramitiformis</name>
    <dbReference type="NCBI Taxonomy" id="36881"/>
    <lineage>
        <taxon>Eukaryota</taxon>
        <taxon>Viridiplantae</taxon>
        <taxon>Chlorophyta</taxon>
        <taxon>Pyramimonadophyceae</taxon>
        <taxon>Pyramimonadales</taxon>
        <taxon>Pyramimonadaceae</taxon>
        <taxon>Cymbomonas</taxon>
    </lineage>
</organism>